<dbReference type="GO" id="GO:0005737">
    <property type="term" value="C:cytoplasm"/>
    <property type="evidence" value="ECO:0007669"/>
    <property type="project" value="TreeGrafter"/>
</dbReference>
<keyword evidence="1" id="KW-0677">Repeat</keyword>
<dbReference type="PANTHER" id="PTHR24189:SF71">
    <property type="entry name" value="ANKYRIN REPEAT DOMAIN 39"/>
    <property type="match status" value="1"/>
</dbReference>
<keyword evidence="2 3" id="KW-0040">ANK repeat</keyword>
<feature type="repeat" description="ANK" evidence="3">
    <location>
        <begin position="267"/>
        <end position="299"/>
    </location>
</feature>
<evidence type="ECO:0000256" key="2">
    <source>
        <dbReference type="ARBA" id="ARBA00023043"/>
    </source>
</evidence>
<protein>
    <submittedName>
        <fullName evidence="4">Ankyrin repeat domain-containing protein</fullName>
    </submittedName>
</protein>
<feature type="repeat" description="ANK" evidence="3">
    <location>
        <begin position="229"/>
        <end position="266"/>
    </location>
</feature>
<evidence type="ECO:0000313" key="5">
    <source>
        <dbReference type="Proteomes" id="UP001214521"/>
    </source>
</evidence>
<feature type="repeat" description="ANK" evidence="3">
    <location>
        <begin position="92"/>
        <end position="128"/>
    </location>
</feature>
<reference evidence="4" key="1">
    <citation type="submission" date="2022-07" db="EMBL/GenBank/DDBJ databases">
        <authorList>
            <consortium name="Clinical and Environmental Microbiology Branch: Whole genome sequencing antimicrobial resistance pathogens in the healthcare setting"/>
        </authorList>
    </citation>
    <scope>NUCLEOTIDE SEQUENCE</scope>
    <source>
        <strain evidence="4">Stenotrophomonas_maltophilia_2021CK-00905</strain>
    </source>
</reference>
<dbReference type="SUPFAM" id="SSF48403">
    <property type="entry name" value="Ankyrin repeat"/>
    <property type="match status" value="1"/>
</dbReference>
<dbReference type="PANTHER" id="PTHR24189">
    <property type="entry name" value="MYOTROPHIN"/>
    <property type="match status" value="1"/>
</dbReference>
<dbReference type="PROSITE" id="PS50297">
    <property type="entry name" value="ANK_REP_REGION"/>
    <property type="match status" value="2"/>
</dbReference>
<dbReference type="Proteomes" id="UP001214521">
    <property type="component" value="Unassembled WGS sequence"/>
</dbReference>
<proteinExistence type="predicted"/>
<dbReference type="Gene3D" id="1.25.40.20">
    <property type="entry name" value="Ankyrin repeat-containing domain"/>
    <property type="match status" value="3"/>
</dbReference>
<dbReference type="PROSITE" id="PS50088">
    <property type="entry name" value="ANK_REPEAT"/>
    <property type="match status" value="4"/>
</dbReference>
<dbReference type="SMART" id="SM00248">
    <property type="entry name" value="ANK"/>
    <property type="match status" value="8"/>
</dbReference>
<dbReference type="EMBL" id="ABLOMU010000001">
    <property type="protein sequence ID" value="EKT4439492.1"/>
    <property type="molecule type" value="Genomic_DNA"/>
</dbReference>
<sequence>MYTTGLLHDVNKHISSATNINQRSGTAQLTALHRAVDDKFYEPGVVTALVNAGIDPNAIERNHRTPLHYARHPEAIAELIACGADPNFTDVNQQTPLHVNLGKEKAIARMDRIHALIDGGADLNARDYEQATPFFRAIEAKRPVGMIETLVERGADIHCVAAGNQNALCWSTAEDSVDVTQMLIDMGVDLNRPTLSGKTPLACALAYQHYEMAEILLSAGADGSILDVNGANALHHLFSSNGVAKDRSELARKVMDNGADINAQDRYGNTPLHNAASLKSEWGVRVLLDNGADTSLRNAQGTNAQEIAYGDDGMLQTIAAHTQRREIESAVNIVRDDPPRPSRWRRM</sequence>
<comment type="caution">
    <text evidence="4">The sequence shown here is derived from an EMBL/GenBank/DDBJ whole genome shotgun (WGS) entry which is preliminary data.</text>
</comment>
<evidence type="ECO:0000256" key="1">
    <source>
        <dbReference type="ARBA" id="ARBA00022737"/>
    </source>
</evidence>
<evidence type="ECO:0000256" key="3">
    <source>
        <dbReference type="PROSITE-ProRule" id="PRU00023"/>
    </source>
</evidence>
<dbReference type="InterPro" id="IPR036770">
    <property type="entry name" value="Ankyrin_rpt-contain_sf"/>
</dbReference>
<dbReference type="InterPro" id="IPR002110">
    <property type="entry name" value="Ankyrin_rpt"/>
</dbReference>
<dbReference type="AlphaFoldDB" id="A0AAI9C7G7"/>
<name>A0AAI9C7G7_STEMA</name>
<dbReference type="Pfam" id="PF12796">
    <property type="entry name" value="Ank_2"/>
    <property type="match status" value="3"/>
</dbReference>
<feature type="repeat" description="ANK" evidence="3">
    <location>
        <begin position="196"/>
        <end position="228"/>
    </location>
</feature>
<gene>
    <name evidence="4" type="ORF">QEK83_000085</name>
</gene>
<accession>A0AAI9C7G7</accession>
<evidence type="ECO:0000313" key="4">
    <source>
        <dbReference type="EMBL" id="EKT4439492.1"/>
    </source>
</evidence>
<dbReference type="InterPro" id="IPR050745">
    <property type="entry name" value="Multifunctional_regulatory"/>
</dbReference>
<organism evidence="4 5">
    <name type="scientific">Stenotrophomonas maltophilia</name>
    <name type="common">Pseudomonas maltophilia</name>
    <name type="synonym">Xanthomonas maltophilia</name>
    <dbReference type="NCBI Taxonomy" id="40324"/>
    <lineage>
        <taxon>Bacteria</taxon>
        <taxon>Pseudomonadati</taxon>
        <taxon>Pseudomonadota</taxon>
        <taxon>Gammaproteobacteria</taxon>
        <taxon>Lysobacterales</taxon>
        <taxon>Lysobacteraceae</taxon>
        <taxon>Stenotrophomonas</taxon>
        <taxon>Stenotrophomonas maltophilia group</taxon>
    </lineage>
</organism>